<evidence type="ECO:0000256" key="9">
    <source>
        <dbReference type="SAM" id="SignalP"/>
    </source>
</evidence>
<dbReference type="HOGENOM" id="CLU_010226_1_0_1"/>
<comment type="subcellular location">
    <subcellularLocation>
        <location evidence="1">Membrane</location>
        <topology evidence="1">Multi-pass membrane protein</topology>
    </subcellularLocation>
</comment>
<evidence type="ECO:0000256" key="8">
    <source>
        <dbReference type="SAM" id="Phobius"/>
    </source>
</evidence>
<dbReference type="EMBL" id="GL988045">
    <property type="protein sequence ID" value="EGS18609.1"/>
    <property type="molecule type" value="Genomic_DNA"/>
</dbReference>
<evidence type="ECO:0000259" key="10">
    <source>
        <dbReference type="SMART" id="SM01320"/>
    </source>
</evidence>
<protein>
    <recommendedName>
        <fullName evidence="10">ML-like domain-containing protein</fullName>
    </recommendedName>
</protein>
<dbReference type="PANTHER" id="PTHR31145">
    <property type="entry name" value="INTEGRAL MEMBRANE PROTEIN (AFU_ORTHOLOGUE AFUA_7G01610)"/>
    <property type="match status" value="1"/>
</dbReference>
<dbReference type="GeneID" id="18259252"/>
<feature type="transmembrane region" description="Helical" evidence="8">
    <location>
        <begin position="541"/>
        <end position="562"/>
    </location>
</feature>
<evidence type="ECO:0000256" key="6">
    <source>
        <dbReference type="ARBA" id="ARBA00023136"/>
    </source>
</evidence>
<dbReference type="KEGG" id="cthr:CTHT_0052140"/>
<feature type="transmembrane region" description="Helical" evidence="8">
    <location>
        <begin position="421"/>
        <end position="442"/>
    </location>
</feature>
<evidence type="ECO:0000256" key="7">
    <source>
        <dbReference type="SAM" id="MobiDB-lite"/>
    </source>
</evidence>
<evidence type="ECO:0000313" key="11">
    <source>
        <dbReference type="EMBL" id="EGS18609.1"/>
    </source>
</evidence>
<feature type="transmembrane region" description="Helical" evidence="8">
    <location>
        <begin position="574"/>
        <end position="600"/>
    </location>
</feature>
<feature type="signal peptide" evidence="9">
    <location>
        <begin position="1"/>
        <end position="21"/>
    </location>
</feature>
<dbReference type="OrthoDB" id="5212126at2759"/>
<dbReference type="eggNOG" id="ENOG502QSVZ">
    <property type="taxonomic scope" value="Eukaryota"/>
</dbReference>
<keyword evidence="12" id="KW-1185">Reference proteome</keyword>
<feature type="transmembrane region" description="Helical" evidence="8">
    <location>
        <begin position="394"/>
        <end position="415"/>
    </location>
</feature>
<evidence type="ECO:0000256" key="3">
    <source>
        <dbReference type="ARBA" id="ARBA00022692"/>
    </source>
</evidence>
<evidence type="ECO:0000313" key="12">
    <source>
        <dbReference type="Proteomes" id="UP000008066"/>
    </source>
</evidence>
<feature type="region of interest" description="Disordered" evidence="7">
    <location>
        <begin position="734"/>
        <end position="805"/>
    </location>
</feature>
<keyword evidence="5 8" id="KW-1133">Transmembrane helix</keyword>
<feature type="transmembrane region" description="Helical" evidence="8">
    <location>
        <begin position="509"/>
        <end position="529"/>
    </location>
</feature>
<comment type="similarity">
    <text evidence="2">Belongs to the transient receptor potential (TRP) ion channel family.</text>
</comment>
<dbReference type="AlphaFoldDB" id="G0SDK8"/>
<evidence type="ECO:0000256" key="2">
    <source>
        <dbReference type="ARBA" id="ARBA00010642"/>
    </source>
</evidence>
<reference evidence="11 12" key="1">
    <citation type="journal article" date="2011" name="Cell">
        <title>Insight into structure and assembly of the nuclear pore complex by utilizing the genome of a eukaryotic thermophile.</title>
        <authorList>
            <person name="Amlacher S."/>
            <person name="Sarges P."/>
            <person name="Flemming D."/>
            <person name="van Noort V."/>
            <person name="Kunze R."/>
            <person name="Devos D.P."/>
            <person name="Arumugam M."/>
            <person name="Bork P."/>
            <person name="Hurt E."/>
        </authorList>
    </citation>
    <scope>NUCLEOTIDE SEQUENCE [LARGE SCALE GENOMIC DNA]</scope>
    <source>
        <strain evidence="12">DSM 1495 / CBS 144.50 / IMI 039719</strain>
    </source>
</reference>
<dbReference type="STRING" id="759272.G0SDK8"/>
<dbReference type="PANTHER" id="PTHR31145:SF2">
    <property type="entry name" value="FLAVIN CARRIER PROTEIN 2"/>
    <property type="match status" value="1"/>
</dbReference>
<dbReference type="Pfam" id="PF14558">
    <property type="entry name" value="TRP_N"/>
    <property type="match status" value="1"/>
</dbReference>
<organism evidence="12">
    <name type="scientific">Chaetomium thermophilum (strain DSM 1495 / CBS 144.50 / IMI 039719)</name>
    <name type="common">Thermochaetoides thermophila</name>
    <dbReference type="NCBI Taxonomy" id="759272"/>
    <lineage>
        <taxon>Eukaryota</taxon>
        <taxon>Fungi</taxon>
        <taxon>Dikarya</taxon>
        <taxon>Ascomycota</taxon>
        <taxon>Pezizomycotina</taxon>
        <taxon>Sordariomycetes</taxon>
        <taxon>Sordariomycetidae</taxon>
        <taxon>Sordariales</taxon>
        <taxon>Chaetomiaceae</taxon>
        <taxon>Thermochaetoides</taxon>
    </lineage>
</organism>
<dbReference type="GO" id="GO:0016020">
    <property type="term" value="C:membrane"/>
    <property type="evidence" value="ECO:0007669"/>
    <property type="project" value="UniProtKB-SubCell"/>
</dbReference>
<keyword evidence="4 9" id="KW-0732">Signal</keyword>
<feature type="domain" description="ML-like" evidence="10">
    <location>
        <begin position="23"/>
        <end position="166"/>
    </location>
</feature>
<feature type="transmembrane region" description="Helical" evidence="8">
    <location>
        <begin position="483"/>
        <end position="503"/>
    </location>
</feature>
<evidence type="ECO:0000256" key="1">
    <source>
        <dbReference type="ARBA" id="ARBA00004141"/>
    </source>
</evidence>
<dbReference type="InterPro" id="IPR032800">
    <property type="entry name" value="TRP_N"/>
</dbReference>
<keyword evidence="6 8" id="KW-0472">Membrane</keyword>
<keyword evidence="3 8" id="KW-0812">Transmembrane</keyword>
<gene>
    <name evidence="11" type="ORF">CTHT_0052140</name>
</gene>
<feature type="transmembrane region" description="Helical" evidence="8">
    <location>
        <begin position="340"/>
        <end position="366"/>
    </location>
</feature>
<dbReference type="GO" id="GO:0055085">
    <property type="term" value="P:transmembrane transport"/>
    <property type="evidence" value="ECO:0007669"/>
    <property type="project" value="TreeGrafter"/>
</dbReference>
<dbReference type="InterPro" id="IPR010308">
    <property type="entry name" value="TRP_C"/>
</dbReference>
<evidence type="ECO:0000256" key="5">
    <source>
        <dbReference type="ARBA" id="ARBA00022989"/>
    </source>
</evidence>
<feature type="chain" id="PRO_5003409461" description="ML-like domain-containing protein" evidence="9">
    <location>
        <begin position="22"/>
        <end position="805"/>
    </location>
</feature>
<name>G0SDK8_CHATD</name>
<proteinExistence type="inferred from homology"/>
<sequence length="805" mass="87179">MRLIRPLALAALALWRPLAAAEPILQSMSLNACQENSGFSASLFKVTLTPNNKTVNVDIVAVSSVEGYVAFDVLLLAYGFQVIHMVVNPCELGLAGLCPMTAGKIPLNFNLPISDEALAQIPGIAYTFPDLDATVRVFINRTENSVATPESLACVTADISNGKTVDLMGVKWATALVAVLSLTSSAIVSGLGHQNAAAHVASNALSLFGYFQHQAMLGLTRVHLPPIVMAWTQDFQWSMGVIRVGWMQDLFTWYQRATGGKPATLFHTLTTVSVQVEKRALSLAKRGIAMLPTNIVEPMKNVVARSLLVKRQNIQTSSGSYLVFGIQRVAFKAGIETTNLFMTGICWFCVMVLVVSGCVAGFKYLLDFLAGKGMIPNDRFAEFRKGWRIYLKGILFRLTLIGFPAISILCLWEFTQKDSPALVVLAVFFFFGMLITLGWASFKVIRIAQRSITIHNNPAYILFSDSHCLNKWGFLYVQFRASAYYFIVPTLTYILLKSMFVAFGQSSGTVQAVGFLILDAAALIGASVLRPWMDKKTNSFNIAICAMNFINSIFLMIFSEVFNQPPLVTGVVGLVLWLVNSIFSLILLLMLIVSSLIVFFRENPDGRYQIMADDRTSFMKSQTHLTTTTELDALAATARGDKLGWKPGVDLDDDAESITSDSLRRQTTDRDHLSLPSAAAAIAAANQGQQYNNHYNNNGYGGGYGGGSSYAGSSYGGNPGGYGGGNNGGYTAYNGGVSRPRTPASPSMPLFPADDPRSPPRFNDGGRPASPYSSHSGYGRPQTPTGGGFGGQGVASPWQRGAGYD</sequence>
<accession>G0SDK8</accession>
<dbReference type="SMART" id="SM01320">
    <property type="entry name" value="TRP_N"/>
    <property type="match status" value="1"/>
</dbReference>
<dbReference type="InterPro" id="IPR040241">
    <property type="entry name" value="TRP_Flc/Pkd2-like"/>
</dbReference>
<dbReference type="GO" id="GO:0009272">
    <property type="term" value="P:fungal-type cell wall biogenesis"/>
    <property type="evidence" value="ECO:0007669"/>
    <property type="project" value="TreeGrafter"/>
</dbReference>
<dbReference type="RefSeq" id="XP_006695554.1">
    <property type="nucleotide sequence ID" value="XM_006695491.1"/>
</dbReference>
<dbReference type="Pfam" id="PF06011">
    <property type="entry name" value="TRP"/>
    <property type="match status" value="1"/>
</dbReference>
<dbReference type="Proteomes" id="UP000008066">
    <property type="component" value="Unassembled WGS sequence"/>
</dbReference>
<evidence type="ECO:0000256" key="4">
    <source>
        <dbReference type="ARBA" id="ARBA00022729"/>
    </source>
</evidence>
<dbReference type="OMA" id="EFRNGWR"/>